<dbReference type="EMBL" id="RKRK01000002">
    <property type="protein sequence ID" value="RPF57560.1"/>
    <property type="molecule type" value="Genomic_DNA"/>
</dbReference>
<dbReference type="GO" id="GO:0005886">
    <property type="term" value="C:plasma membrane"/>
    <property type="evidence" value="ECO:0007669"/>
    <property type="project" value="UniProtKB-SubCell"/>
</dbReference>
<dbReference type="PIRSF" id="PIRSF016661">
    <property type="entry name" value="BioY"/>
    <property type="match status" value="1"/>
</dbReference>
<name>A0A1Q1G2Q4_9BACL</name>
<evidence type="ECO:0000256" key="2">
    <source>
        <dbReference type="PIRNR" id="PIRNR016661"/>
    </source>
</evidence>
<comment type="subcellular location">
    <subcellularLocation>
        <location evidence="2">Cell membrane</location>
        <topology evidence="2">Multi-pass membrane protein</topology>
    </subcellularLocation>
</comment>
<evidence type="ECO:0000313" key="4">
    <source>
        <dbReference type="Proteomes" id="UP000277108"/>
    </source>
</evidence>
<dbReference type="PANTHER" id="PTHR34295">
    <property type="entry name" value="BIOTIN TRANSPORTER BIOY"/>
    <property type="match status" value="1"/>
</dbReference>
<dbReference type="AlphaFoldDB" id="A0A1Q1G2Q4"/>
<dbReference type="OrthoDB" id="9803495at2"/>
<dbReference type="GO" id="GO:0015225">
    <property type="term" value="F:biotin transmembrane transporter activity"/>
    <property type="evidence" value="ECO:0007669"/>
    <property type="project" value="UniProtKB-UniRule"/>
</dbReference>
<comment type="caution">
    <text evidence="3">The sequence shown here is derived from an EMBL/GenBank/DDBJ whole genome shotgun (WGS) entry which is preliminary data.</text>
</comment>
<comment type="similarity">
    <text evidence="1 2">Belongs to the BioY family.</text>
</comment>
<accession>A0A3N5BRA0</accession>
<accession>A0A1Q1G2Q4</accession>
<dbReference type="InterPro" id="IPR003784">
    <property type="entry name" value="BioY"/>
</dbReference>
<reference evidence="3 4" key="1">
    <citation type="submission" date="2018-11" db="EMBL/GenBank/DDBJ databases">
        <title>Genomic Encyclopedia of Type Strains, Phase IV (KMG-IV): sequencing the most valuable type-strain genomes for metagenomic binning, comparative biology and taxonomic classification.</title>
        <authorList>
            <person name="Goeker M."/>
        </authorList>
    </citation>
    <scope>NUCLEOTIDE SEQUENCE [LARGE SCALE GENOMIC DNA]</scope>
    <source>
        <strain evidence="3 4">DSM 29158</strain>
    </source>
</reference>
<dbReference type="RefSeq" id="WP_077140701.1">
    <property type="nucleotide sequence ID" value="NZ_CBCSGK010000002.1"/>
</dbReference>
<dbReference type="PANTHER" id="PTHR34295:SF1">
    <property type="entry name" value="BIOTIN TRANSPORTER BIOY"/>
    <property type="match status" value="1"/>
</dbReference>
<dbReference type="Gene3D" id="1.10.1760.20">
    <property type="match status" value="1"/>
</dbReference>
<dbReference type="STRING" id="1849491.BVH56_06705"/>
<protein>
    <recommendedName>
        <fullName evidence="2">Biotin transporter</fullName>
    </recommendedName>
</protein>
<dbReference type="Pfam" id="PF02632">
    <property type="entry name" value="BioY"/>
    <property type="match status" value="1"/>
</dbReference>
<sequence length="175" mass="18560">MKAKDLVFVALFAALISIGAQIRIPIGPVPITMQVPFVLLAGAIAGPKIGALSSVIYLLLGFVGIPVFAGGGGLSTFASPTLGFLISYPLASFVAGLQHSNTQLVIRILYSVLGMIVIYIIGFIGFYLNMNYITGTETSMMKSLQLAVLPFLLKDIIVAVVVGFLASIIRKRIDL</sequence>
<evidence type="ECO:0000256" key="1">
    <source>
        <dbReference type="ARBA" id="ARBA00010692"/>
    </source>
</evidence>
<evidence type="ECO:0000313" key="3">
    <source>
        <dbReference type="EMBL" id="RPF57560.1"/>
    </source>
</evidence>
<keyword evidence="2" id="KW-0813">Transport</keyword>
<organism evidence="3 4">
    <name type="scientific">Abyssicoccus albus</name>
    <dbReference type="NCBI Taxonomy" id="1817405"/>
    <lineage>
        <taxon>Bacteria</taxon>
        <taxon>Bacillati</taxon>
        <taxon>Bacillota</taxon>
        <taxon>Bacilli</taxon>
        <taxon>Bacillales</taxon>
        <taxon>Abyssicoccaceae</taxon>
    </lineage>
</organism>
<proteinExistence type="inferred from homology"/>
<keyword evidence="2" id="KW-0472">Membrane</keyword>
<dbReference type="Proteomes" id="UP000277108">
    <property type="component" value="Unassembled WGS sequence"/>
</dbReference>
<keyword evidence="4" id="KW-1185">Reference proteome</keyword>
<gene>
    <name evidence="3" type="ORF">EDD62_0181</name>
</gene>
<keyword evidence="2" id="KW-1003">Cell membrane</keyword>